<name>A0ACB7WAU3_DIOAL</name>
<reference evidence="2" key="1">
    <citation type="journal article" date="2022" name="Nat. Commun.">
        <title>Chromosome evolution and the genetic basis of agronomically important traits in greater yam.</title>
        <authorList>
            <person name="Bredeson J.V."/>
            <person name="Lyons J.B."/>
            <person name="Oniyinde I.O."/>
            <person name="Okereke N.R."/>
            <person name="Kolade O."/>
            <person name="Nnabue I."/>
            <person name="Nwadili C.O."/>
            <person name="Hribova E."/>
            <person name="Parker M."/>
            <person name="Nwogha J."/>
            <person name="Shu S."/>
            <person name="Carlson J."/>
            <person name="Kariba R."/>
            <person name="Muthemba S."/>
            <person name="Knop K."/>
            <person name="Barton G.J."/>
            <person name="Sherwood A.V."/>
            <person name="Lopez-Montes A."/>
            <person name="Asiedu R."/>
            <person name="Jamnadass R."/>
            <person name="Muchugi A."/>
            <person name="Goodstein D."/>
            <person name="Egesi C.N."/>
            <person name="Featherston J."/>
            <person name="Asfaw A."/>
            <person name="Simpson G.G."/>
            <person name="Dolezel J."/>
            <person name="Hendre P.S."/>
            <person name="Van Deynze A."/>
            <person name="Kumar P.L."/>
            <person name="Obidiegwu J.E."/>
            <person name="Bhattacharjee R."/>
            <person name="Rokhsar D.S."/>
        </authorList>
    </citation>
    <scope>NUCLEOTIDE SEQUENCE [LARGE SCALE GENOMIC DNA]</scope>
    <source>
        <strain evidence="2">cv. TDa95/00328</strain>
    </source>
</reference>
<keyword evidence="2" id="KW-1185">Reference proteome</keyword>
<dbReference type="Proteomes" id="UP000827976">
    <property type="component" value="Chromosome 4"/>
</dbReference>
<organism evidence="1 2">
    <name type="scientific">Dioscorea alata</name>
    <name type="common">Purple yam</name>
    <dbReference type="NCBI Taxonomy" id="55571"/>
    <lineage>
        <taxon>Eukaryota</taxon>
        <taxon>Viridiplantae</taxon>
        <taxon>Streptophyta</taxon>
        <taxon>Embryophyta</taxon>
        <taxon>Tracheophyta</taxon>
        <taxon>Spermatophyta</taxon>
        <taxon>Magnoliopsida</taxon>
        <taxon>Liliopsida</taxon>
        <taxon>Dioscoreales</taxon>
        <taxon>Dioscoreaceae</taxon>
        <taxon>Dioscorea</taxon>
    </lineage>
</organism>
<protein>
    <submittedName>
        <fullName evidence="1">Uncharacterized protein</fullName>
    </submittedName>
</protein>
<evidence type="ECO:0000313" key="2">
    <source>
        <dbReference type="Proteomes" id="UP000827976"/>
    </source>
</evidence>
<comment type="caution">
    <text evidence="1">The sequence shown here is derived from an EMBL/GenBank/DDBJ whole genome shotgun (WGS) entry which is preliminary data.</text>
</comment>
<gene>
    <name evidence="1" type="ORF">IHE45_04G006400</name>
</gene>
<proteinExistence type="predicted"/>
<dbReference type="EMBL" id="CM037014">
    <property type="protein sequence ID" value="KAH7684897.1"/>
    <property type="molecule type" value="Genomic_DNA"/>
</dbReference>
<accession>A0ACB7WAU3</accession>
<sequence>MEATLKMKLFSLMVVFIALSSMVEGATTTATQSPAPGPTSAAAVFSTVIAGVASFISLLFGFLLC</sequence>
<evidence type="ECO:0000313" key="1">
    <source>
        <dbReference type="EMBL" id="KAH7684897.1"/>
    </source>
</evidence>